<dbReference type="SUPFAM" id="SSF46894">
    <property type="entry name" value="C-terminal effector domain of the bipartite response regulators"/>
    <property type="match status" value="1"/>
</dbReference>
<dbReference type="Pfam" id="PF00196">
    <property type="entry name" value="GerE"/>
    <property type="match status" value="1"/>
</dbReference>
<dbReference type="GO" id="GO:0005524">
    <property type="term" value="F:ATP binding"/>
    <property type="evidence" value="ECO:0007669"/>
    <property type="project" value="UniProtKB-KW"/>
</dbReference>
<dbReference type="PANTHER" id="PTHR16305">
    <property type="entry name" value="TESTICULAR SOLUBLE ADENYLYL CYCLASE"/>
    <property type="match status" value="1"/>
</dbReference>
<proteinExistence type="predicted"/>
<dbReference type="GO" id="GO:0004016">
    <property type="term" value="F:adenylate cyclase activity"/>
    <property type="evidence" value="ECO:0007669"/>
    <property type="project" value="TreeGrafter"/>
</dbReference>
<dbReference type="CDD" id="cd06170">
    <property type="entry name" value="LuxR_C_like"/>
    <property type="match status" value="1"/>
</dbReference>
<dbReference type="AlphaFoldDB" id="A0A853C5H7"/>
<organism evidence="4 5">
    <name type="scientific">Nocardioides thalensis</name>
    <dbReference type="NCBI Taxonomy" id="1914755"/>
    <lineage>
        <taxon>Bacteria</taxon>
        <taxon>Bacillati</taxon>
        <taxon>Actinomycetota</taxon>
        <taxon>Actinomycetes</taxon>
        <taxon>Propionibacteriales</taxon>
        <taxon>Nocardioidaceae</taxon>
        <taxon>Nocardioides</taxon>
    </lineage>
</organism>
<gene>
    <name evidence="4" type="ORF">HNR19_002620</name>
</gene>
<dbReference type="Gene3D" id="1.10.10.10">
    <property type="entry name" value="Winged helix-like DNA-binding domain superfamily/Winged helix DNA-binding domain"/>
    <property type="match status" value="1"/>
</dbReference>
<keyword evidence="4" id="KW-0238">DNA-binding</keyword>
<evidence type="ECO:0000256" key="1">
    <source>
        <dbReference type="ARBA" id="ARBA00022741"/>
    </source>
</evidence>
<evidence type="ECO:0000313" key="4">
    <source>
        <dbReference type="EMBL" id="NYJ01922.1"/>
    </source>
</evidence>
<dbReference type="EMBL" id="JACCFP010000001">
    <property type="protein sequence ID" value="NYJ01922.1"/>
    <property type="molecule type" value="Genomic_DNA"/>
</dbReference>
<name>A0A853C5H7_9ACTN</name>
<dbReference type="Pfam" id="PF13191">
    <property type="entry name" value="AAA_16"/>
    <property type="match status" value="1"/>
</dbReference>
<feature type="domain" description="HTH luxR-type" evidence="3">
    <location>
        <begin position="888"/>
        <end position="953"/>
    </location>
</feature>
<keyword evidence="1" id="KW-0547">Nucleotide-binding</keyword>
<evidence type="ECO:0000313" key="5">
    <source>
        <dbReference type="Proteomes" id="UP000530424"/>
    </source>
</evidence>
<keyword evidence="5" id="KW-1185">Reference proteome</keyword>
<dbReference type="InterPro" id="IPR036388">
    <property type="entry name" value="WH-like_DNA-bd_sf"/>
</dbReference>
<dbReference type="SMART" id="SM00421">
    <property type="entry name" value="HTH_LUXR"/>
    <property type="match status" value="1"/>
</dbReference>
<dbReference type="SUPFAM" id="SSF52540">
    <property type="entry name" value="P-loop containing nucleoside triphosphate hydrolases"/>
    <property type="match status" value="1"/>
</dbReference>
<dbReference type="InterPro" id="IPR016032">
    <property type="entry name" value="Sig_transdc_resp-reg_C-effctor"/>
</dbReference>
<dbReference type="PROSITE" id="PS50043">
    <property type="entry name" value="HTH_LUXR_2"/>
    <property type="match status" value="1"/>
</dbReference>
<keyword evidence="2" id="KW-0067">ATP-binding</keyword>
<evidence type="ECO:0000256" key="2">
    <source>
        <dbReference type="ARBA" id="ARBA00022840"/>
    </source>
</evidence>
<reference evidence="4 5" key="1">
    <citation type="submission" date="2020-07" db="EMBL/GenBank/DDBJ databases">
        <title>Sequencing the genomes of 1000 actinobacteria strains.</title>
        <authorList>
            <person name="Klenk H.-P."/>
        </authorList>
    </citation>
    <scope>NUCLEOTIDE SEQUENCE [LARGE SCALE GENOMIC DNA]</scope>
    <source>
        <strain evidence="4 5">DSM 103833</strain>
    </source>
</reference>
<accession>A0A853C5H7</accession>
<comment type="caution">
    <text evidence="4">The sequence shown here is derived from an EMBL/GenBank/DDBJ whole genome shotgun (WGS) entry which is preliminary data.</text>
</comment>
<dbReference type="RefSeq" id="WP_179668347.1">
    <property type="nucleotide sequence ID" value="NZ_JACCFP010000001.1"/>
</dbReference>
<dbReference type="PANTHER" id="PTHR16305:SF35">
    <property type="entry name" value="TRANSCRIPTIONAL ACTIVATOR DOMAIN"/>
    <property type="match status" value="1"/>
</dbReference>
<dbReference type="InterPro" id="IPR041664">
    <property type="entry name" value="AAA_16"/>
</dbReference>
<sequence>MARNRSQVMVGRDEEISRLLDAADRARSGDPVLVLVTGEAGIGKSRLVRELTDRLDDALVLVGHGVDLSSGDLPFGPVADTLRDLRRKRGADALGAGEQRALAPLLPGVADDGTSDRARLMSGVIALVERLAADELVCWVVEDLHWADAATRDLVSILARGSGGRLLLVTTVRTDDPAVPAVRVAELTAYVDGLVRLPATEVVRVDRLGDDDVRRQLASLVDEPLPVDVARKIIDVGDGIPFVVEELAAARGRSGLSTVESVAGARLGSLSGSGRRLVEAAALGDGHLHHVLLETVLDLPAEELDEAVLDAISAGILEEDRGGDGFRFRHALLRDAADRSIPPVARRGWHRRWAQAIRDHAGLIATDPALLASAHHWAQADDPEEAAVAAAAATGAAARAGAARVELDLWARMLELWPRATESLEAMGLTRHDVLAEAIQVGYGALETGEYIARLDGWAATAQDEAETAAIELARLSLLPAKGDLPSMQALSTELRDEWLVALRSIAPDRLTIDAIAAIASFYAADDPVADALLEDMTAAAEELGYEHGLVNAWAIWSWRMAARGDPAGASDGLERFLRRPVAMSYGVWRLDGNLVYCLAIQGRHREALAAAERAMARVADPRSVGPAFEHIVENACYSWLRTGEWERVRELITTSRPFWGPGVTLGEVRLGELQLLTTGRLDDPEVFRHDLAHPTPGGSDAVSLCYLLAVHAAHQGDLTEMRRLLAEPWSHPDPVGFTDRLWPIVVSAIRVEADAAVRSPDPADRPAAEEHVATIEAIAARLQRWGGLGEAWSVEVDAQVARFRGEEALSLFEGAVAAWERIDHVHDAAVARVGLAEAQLAAGERDAARRTGQEAAAVARRLGAAPLAAQVEELLRLGRLASGPRGAEAAAGVLTARETEVLALLSEGRTNEQIAGELFMSPKTASVHVSRIIAKLGAANRTEAAAIARRANLV</sequence>
<protein>
    <submittedName>
        <fullName evidence="4">DNA-binding CsgD family transcriptional regulator</fullName>
    </submittedName>
</protein>
<dbReference type="GO" id="GO:0003677">
    <property type="term" value="F:DNA binding"/>
    <property type="evidence" value="ECO:0007669"/>
    <property type="project" value="UniProtKB-KW"/>
</dbReference>
<dbReference type="InterPro" id="IPR000792">
    <property type="entry name" value="Tscrpt_reg_LuxR_C"/>
</dbReference>
<dbReference type="GO" id="GO:0005737">
    <property type="term" value="C:cytoplasm"/>
    <property type="evidence" value="ECO:0007669"/>
    <property type="project" value="TreeGrafter"/>
</dbReference>
<dbReference type="InterPro" id="IPR027417">
    <property type="entry name" value="P-loop_NTPase"/>
</dbReference>
<dbReference type="Gene3D" id="3.40.50.300">
    <property type="entry name" value="P-loop containing nucleotide triphosphate hydrolases"/>
    <property type="match status" value="1"/>
</dbReference>
<dbReference type="PRINTS" id="PR00038">
    <property type="entry name" value="HTHLUXR"/>
</dbReference>
<evidence type="ECO:0000259" key="3">
    <source>
        <dbReference type="PROSITE" id="PS50043"/>
    </source>
</evidence>
<dbReference type="GO" id="GO:0006355">
    <property type="term" value="P:regulation of DNA-templated transcription"/>
    <property type="evidence" value="ECO:0007669"/>
    <property type="project" value="InterPro"/>
</dbReference>
<dbReference type="Proteomes" id="UP000530424">
    <property type="component" value="Unassembled WGS sequence"/>
</dbReference>